<dbReference type="CDD" id="cd07182">
    <property type="entry name" value="RNase_HII_bacteria_HII_like"/>
    <property type="match status" value="1"/>
</dbReference>
<dbReference type="RefSeq" id="WP_256600573.1">
    <property type="nucleotide sequence ID" value="NZ_JANIBJ010000003.1"/>
</dbReference>
<dbReference type="EC" id="3.1.26.4" evidence="6 14"/>
<evidence type="ECO:0000256" key="4">
    <source>
        <dbReference type="ARBA" id="ARBA00004496"/>
    </source>
</evidence>
<keyword evidence="12 14" id="KW-0378">Hydrolase</keyword>
<comment type="cofactor">
    <cofactor evidence="2">
        <name>Mg(2+)</name>
        <dbReference type="ChEBI" id="CHEBI:18420"/>
    </cofactor>
</comment>
<comment type="similarity">
    <text evidence="5 14 16">Belongs to the RNase HII family.</text>
</comment>
<feature type="domain" description="RNase H type-2" evidence="17">
    <location>
        <begin position="11"/>
        <end position="199"/>
    </location>
</feature>
<organism evidence="18 19">
    <name type="scientific">Methylomonas subterranea</name>
    <dbReference type="NCBI Taxonomy" id="2952225"/>
    <lineage>
        <taxon>Bacteria</taxon>
        <taxon>Pseudomonadati</taxon>
        <taxon>Pseudomonadota</taxon>
        <taxon>Gammaproteobacteria</taxon>
        <taxon>Methylococcales</taxon>
        <taxon>Methylococcaceae</taxon>
        <taxon>Methylomonas</taxon>
    </lineage>
</organism>
<comment type="function">
    <text evidence="3 14 16">Endonuclease that specifically degrades the RNA of RNA-DNA hybrids.</text>
</comment>
<comment type="cofactor">
    <cofactor evidence="14 15">
        <name>Mn(2+)</name>
        <dbReference type="ChEBI" id="CHEBI:29035"/>
    </cofactor>
    <cofactor evidence="14 15">
        <name>Mg(2+)</name>
        <dbReference type="ChEBI" id="CHEBI:18420"/>
    </cofactor>
    <text evidence="14 15">Manganese or magnesium. Binds 1 divalent metal ion per monomer in the absence of substrate. May bind a second metal ion after substrate binding.</text>
</comment>
<dbReference type="NCBIfam" id="NF000596">
    <property type="entry name" value="PRK00015.1-4"/>
    <property type="match status" value="1"/>
</dbReference>
<evidence type="ECO:0000256" key="16">
    <source>
        <dbReference type="RuleBase" id="RU003515"/>
    </source>
</evidence>
<dbReference type="InterPro" id="IPR001352">
    <property type="entry name" value="RNase_HII/HIII"/>
</dbReference>
<dbReference type="InterPro" id="IPR024567">
    <property type="entry name" value="RNase_HII/HIII_dom"/>
</dbReference>
<evidence type="ECO:0000256" key="1">
    <source>
        <dbReference type="ARBA" id="ARBA00000077"/>
    </source>
</evidence>
<reference evidence="18 19" key="1">
    <citation type="submission" date="2022-07" db="EMBL/GenBank/DDBJ databases">
        <title>Methylomonas rivi sp. nov., Methylomonas rosea sp. nov., Methylomonas aureus sp. nov. and Methylomonas subterranea sp. nov., four novel methanotrophs isolated from a freshwater creek and the deep terrestrial subsurface.</title>
        <authorList>
            <person name="Abin C."/>
            <person name="Sankaranarayanan K."/>
            <person name="Garner C."/>
            <person name="Sindelar R."/>
            <person name="Kotary K."/>
            <person name="Garner R."/>
            <person name="Barclay S."/>
            <person name="Lawson P."/>
            <person name="Krumholz L."/>
        </authorList>
    </citation>
    <scope>NUCLEOTIDE SEQUENCE [LARGE SCALE GENOMIC DNA]</scope>
    <source>
        <strain evidence="18 19">SURF-2</strain>
    </source>
</reference>
<evidence type="ECO:0000259" key="17">
    <source>
        <dbReference type="PROSITE" id="PS51975"/>
    </source>
</evidence>
<accession>A0ABT1TDS5</accession>
<dbReference type="InterPro" id="IPR012337">
    <property type="entry name" value="RNaseH-like_sf"/>
</dbReference>
<evidence type="ECO:0000256" key="9">
    <source>
        <dbReference type="ARBA" id="ARBA00022722"/>
    </source>
</evidence>
<evidence type="ECO:0000256" key="12">
    <source>
        <dbReference type="ARBA" id="ARBA00022801"/>
    </source>
</evidence>
<dbReference type="Pfam" id="PF01351">
    <property type="entry name" value="RNase_HII"/>
    <property type="match status" value="1"/>
</dbReference>
<name>A0ABT1TDS5_9GAMM</name>
<sequence length="199" mass="21385">MSLAASLDNSILIAGLDEVGRGCIVGPVIAAAVILHPDKPIAGLTDSKKLSENKRRDLAEKIKTSAVCWAVGRAEVSEIDTINILQATLVAMQRAFSMLEPAPTFAKVDGNRLPILPCPAQAIVQGDLLVAEISAASILAKVARDEEMLTLDRLYPGYHFAVHKGYPTQQHLAALQQHGVTPQHRRSFAPVRKILLGSI</sequence>
<comment type="caution">
    <text evidence="18">The sequence shown here is derived from an EMBL/GenBank/DDBJ whole genome shotgun (WGS) entry which is preliminary data.</text>
</comment>
<dbReference type="EMBL" id="JANIBJ010000003">
    <property type="protein sequence ID" value="MCQ8102934.1"/>
    <property type="molecule type" value="Genomic_DNA"/>
</dbReference>
<evidence type="ECO:0000256" key="8">
    <source>
        <dbReference type="ARBA" id="ARBA00022490"/>
    </source>
</evidence>
<evidence type="ECO:0000256" key="11">
    <source>
        <dbReference type="ARBA" id="ARBA00022759"/>
    </source>
</evidence>
<gene>
    <name evidence="14 18" type="primary">rnhB</name>
    <name evidence="18" type="ORF">NP590_02350</name>
</gene>
<evidence type="ECO:0000313" key="18">
    <source>
        <dbReference type="EMBL" id="MCQ8102934.1"/>
    </source>
</evidence>
<dbReference type="GO" id="GO:0004523">
    <property type="term" value="F:RNA-DNA hybrid ribonuclease activity"/>
    <property type="evidence" value="ECO:0007669"/>
    <property type="project" value="UniProtKB-EC"/>
</dbReference>
<comment type="subcellular location">
    <subcellularLocation>
        <location evidence="4 14">Cytoplasm</location>
    </subcellularLocation>
</comment>
<dbReference type="HAMAP" id="MF_00052_B">
    <property type="entry name" value="RNase_HII_B"/>
    <property type="match status" value="1"/>
</dbReference>
<dbReference type="InterPro" id="IPR022898">
    <property type="entry name" value="RNase_HII"/>
</dbReference>
<feature type="binding site" evidence="14 15">
    <location>
        <position position="17"/>
    </location>
    <ligand>
        <name>a divalent metal cation</name>
        <dbReference type="ChEBI" id="CHEBI:60240"/>
    </ligand>
</feature>
<evidence type="ECO:0000256" key="6">
    <source>
        <dbReference type="ARBA" id="ARBA00012180"/>
    </source>
</evidence>
<dbReference type="Proteomes" id="UP001524499">
    <property type="component" value="Unassembled WGS sequence"/>
</dbReference>
<evidence type="ECO:0000313" key="19">
    <source>
        <dbReference type="Proteomes" id="UP001524499"/>
    </source>
</evidence>
<evidence type="ECO:0000256" key="14">
    <source>
        <dbReference type="HAMAP-Rule" id="MF_00052"/>
    </source>
</evidence>
<evidence type="ECO:0000256" key="13">
    <source>
        <dbReference type="ARBA" id="ARBA00023211"/>
    </source>
</evidence>
<dbReference type="InterPro" id="IPR036397">
    <property type="entry name" value="RNaseH_sf"/>
</dbReference>
<keyword evidence="19" id="KW-1185">Reference proteome</keyword>
<dbReference type="PANTHER" id="PTHR10954">
    <property type="entry name" value="RIBONUCLEASE H2 SUBUNIT A"/>
    <property type="match status" value="1"/>
</dbReference>
<feature type="binding site" evidence="14 15">
    <location>
        <position position="109"/>
    </location>
    <ligand>
        <name>a divalent metal cation</name>
        <dbReference type="ChEBI" id="CHEBI:60240"/>
    </ligand>
</feature>
<comment type="catalytic activity">
    <reaction evidence="1 14 15 16">
        <text>Endonucleolytic cleavage to 5'-phosphomonoester.</text>
        <dbReference type="EC" id="3.1.26.4"/>
    </reaction>
</comment>
<keyword evidence="13 14" id="KW-0464">Manganese</keyword>
<dbReference type="Gene3D" id="3.30.420.10">
    <property type="entry name" value="Ribonuclease H-like superfamily/Ribonuclease H"/>
    <property type="match status" value="1"/>
</dbReference>
<evidence type="ECO:0000256" key="10">
    <source>
        <dbReference type="ARBA" id="ARBA00022723"/>
    </source>
</evidence>
<dbReference type="PROSITE" id="PS51975">
    <property type="entry name" value="RNASE_H_2"/>
    <property type="match status" value="1"/>
</dbReference>
<keyword evidence="9 14" id="KW-0540">Nuclease</keyword>
<dbReference type="NCBIfam" id="NF000595">
    <property type="entry name" value="PRK00015.1-3"/>
    <property type="match status" value="1"/>
</dbReference>
<proteinExistence type="inferred from homology"/>
<keyword evidence="11 14" id="KW-0255">Endonuclease</keyword>
<feature type="binding site" evidence="14 15">
    <location>
        <position position="18"/>
    </location>
    <ligand>
        <name>a divalent metal cation</name>
        <dbReference type="ChEBI" id="CHEBI:60240"/>
    </ligand>
</feature>
<keyword evidence="8 14" id="KW-0963">Cytoplasm</keyword>
<keyword evidence="10 14" id="KW-0479">Metal-binding</keyword>
<evidence type="ECO:0000256" key="7">
    <source>
        <dbReference type="ARBA" id="ARBA00019179"/>
    </source>
</evidence>
<dbReference type="SUPFAM" id="SSF53098">
    <property type="entry name" value="Ribonuclease H-like"/>
    <property type="match status" value="1"/>
</dbReference>
<evidence type="ECO:0000256" key="2">
    <source>
        <dbReference type="ARBA" id="ARBA00001946"/>
    </source>
</evidence>
<evidence type="ECO:0000256" key="15">
    <source>
        <dbReference type="PROSITE-ProRule" id="PRU01319"/>
    </source>
</evidence>
<protein>
    <recommendedName>
        <fullName evidence="7 14">Ribonuclease HII</fullName>
        <shortName evidence="14">RNase HII</shortName>
        <ecNumber evidence="6 14">3.1.26.4</ecNumber>
    </recommendedName>
</protein>
<evidence type="ECO:0000256" key="3">
    <source>
        <dbReference type="ARBA" id="ARBA00004065"/>
    </source>
</evidence>
<dbReference type="PANTHER" id="PTHR10954:SF18">
    <property type="entry name" value="RIBONUCLEASE HII"/>
    <property type="match status" value="1"/>
</dbReference>
<evidence type="ECO:0000256" key="5">
    <source>
        <dbReference type="ARBA" id="ARBA00007383"/>
    </source>
</evidence>